<gene>
    <name evidence="1" type="ORF">BAE44_0024664</name>
</gene>
<feature type="non-terminal residue" evidence="1">
    <location>
        <position position="1"/>
    </location>
</feature>
<keyword evidence="2" id="KW-1185">Reference proteome</keyword>
<dbReference type="AlphaFoldDB" id="A0A1E5UN63"/>
<sequence>LVAADLKDYFINTHGVHVAELSLLDLRRHLLLLLR</sequence>
<dbReference type="Proteomes" id="UP000095767">
    <property type="component" value="Unassembled WGS sequence"/>
</dbReference>
<comment type="caution">
    <text evidence="1">The sequence shown here is derived from an EMBL/GenBank/DDBJ whole genome shotgun (WGS) entry which is preliminary data.</text>
</comment>
<accession>A0A1E5UN63</accession>
<proteinExistence type="predicted"/>
<organism evidence="1 2">
    <name type="scientific">Dichanthelium oligosanthes</name>
    <dbReference type="NCBI Taxonomy" id="888268"/>
    <lineage>
        <taxon>Eukaryota</taxon>
        <taxon>Viridiplantae</taxon>
        <taxon>Streptophyta</taxon>
        <taxon>Embryophyta</taxon>
        <taxon>Tracheophyta</taxon>
        <taxon>Spermatophyta</taxon>
        <taxon>Magnoliopsida</taxon>
        <taxon>Liliopsida</taxon>
        <taxon>Poales</taxon>
        <taxon>Poaceae</taxon>
        <taxon>PACMAD clade</taxon>
        <taxon>Panicoideae</taxon>
        <taxon>Panicodae</taxon>
        <taxon>Paniceae</taxon>
        <taxon>Dichantheliinae</taxon>
        <taxon>Dichanthelium</taxon>
    </lineage>
</organism>
<evidence type="ECO:0000313" key="2">
    <source>
        <dbReference type="Proteomes" id="UP000095767"/>
    </source>
</evidence>
<name>A0A1E5UN63_9POAL</name>
<dbReference type="EMBL" id="LWDX02070482">
    <property type="protein sequence ID" value="OEL14319.1"/>
    <property type="molecule type" value="Genomic_DNA"/>
</dbReference>
<protein>
    <submittedName>
        <fullName evidence="1">Uncharacterized protein</fullName>
    </submittedName>
</protein>
<evidence type="ECO:0000313" key="1">
    <source>
        <dbReference type="EMBL" id="OEL14319.1"/>
    </source>
</evidence>
<reference evidence="1 2" key="1">
    <citation type="submission" date="2016-09" db="EMBL/GenBank/DDBJ databases">
        <title>The draft genome of Dichanthelium oligosanthes: A C3 panicoid grass species.</title>
        <authorList>
            <person name="Studer A.J."/>
            <person name="Schnable J.C."/>
            <person name="Brutnell T.P."/>
        </authorList>
    </citation>
    <scope>NUCLEOTIDE SEQUENCE [LARGE SCALE GENOMIC DNA]</scope>
    <source>
        <strain evidence="2">cv. Kellogg 1175</strain>
        <tissue evidence="1">Leaf</tissue>
    </source>
</reference>